<dbReference type="GO" id="GO:0003713">
    <property type="term" value="F:transcription coactivator activity"/>
    <property type="evidence" value="ECO:0007669"/>
    <property type="project" value="TreeGrafter"/>
</dbReference>
<evidence type="ECO:0000259" key="15">
    <source>
        <dbReference type="Pfam" id="PF00389"/>
    </source>
</evidence>
<evidence type="ECO:0000256" key="3">
    <source>
        <dbReference type="ARBA" id="ARBA00004236"/>
    </source>
</evidence>
<dbReference type="Gene3D" id="1.25.40.20">
    <property type="entry name" value="Ankyrin repeat-containing domain"/>
    <property type="match status" value="1"/>
</dbReference>
<dbReference type="InterPro" id="IPR036291">
    <property type="entry name" value="NAD(P)-bd_dom_sf"/>
</dbReference>
<dbReference type="InterPro" id="IPR006139">
    <property type="entry name" value="D-isomer_2_OHA_DH_cat_dom"/>
</dbReference>
<evidence type="ECO:0000256" key="12">
    <source>
        <dbReference type="PROSITE-ProRule" id="PRU00023"/>
    </source>
</evidence>
<dbReference type="InterPro" id="IPR043322">
    <property type="entry name" value="CtBP"/>
</dbReference>
<gene>
    <name evidence="18" type="ORF">AMELA_G00010520</name>
</gene>
<feature type="compositionally biased region" description="Pro residues" evidence="14">
    <location>
        <begin position="1155"/>
        <end position="1164"/>
    </location>
</feature>
<evidence type="ECO:0000256" key="13">
    <source>
        <dbReference type="SAM" id="Coils"/>
    </source>
</evidence>
<dbReference type="GO" id="GO:0140036">
    <property type="term" value="F:ubiquitin-modified protein reader activity"/>
    <property type="evidence" value="ECO:0007669"/>
    <property type="project" value="UniProtKB-ARBA"/>
</dbReference>
<keyword evidence="13" id="KW-0175">Coiled coil</keyword>
<evidence type="ECO:0000256" key="11">
    <source>
        <dbReference type="ARBA" id="ARBA00024956"/>
    </source>
</evidence>
<keyword evidence="7" id="KW-0967">Endosome</keyword>
<dbReference type="Pfam" id="PF00389">
    <property type="entry name" value="2-Hacid_dh"/>
    <property type="match status" value="1"/>
</dbReference>
<dbReference type="InterPro" id="IPR029753">
    <property type="entry name" value="D-isomer_DH_CS"/>
</dbReference>
<dbReference type="Pfam" id="PF12796">
    <property type="entry name" value="Ank_2"/>
    <property type="match status" value="1"/>
</dbReference>
<dbReference type="PROSITE" id="PS50297">
    <property type="entry name" value="ANK_REP_REGION"/>
    <property type="match status" value="1"/>
</dbReference>
<dbReference type="GO" id="GO:0048471">
    <property type="term" value="C:perinuclear region of cytoplasm"/>
    <property type="evidence" value="ECO:0007669"/>
    <property type="project" value="UniProtKB-ARBA"/>
</dbReference>
<dbReference type="PROSITE" id="PS00671">
    <property type="entry name" value="D_2_HYDROXYACID_DH_3"/>
    <property type="match status" value="1"/>
</dbReference>
<dbReference type="FunFam" id="3.40.50.720:FF:000012">
    <property type="entry name" value="C-terminal-binding protein 2 isoform 1"/>
    <property type="match status" value="1"/>
</dbReference>
<dbReference type="SUPFAM" id="SSF51735">
    <property type="entry name" value="NAD(P)-binding Rossmann-fold domains"/>
    <property type="match status" value="1"/>
</dbReference>
<dbReference type="InterPro" id="IPR029752">
    <property type="entry name" value="D-isomer_DH_CS1"/>
</dbReference>
<keyword evidence="9" id="KW-0472">Membrane</keyword>
<dbReference type="InterPro" id="IPR036770">
    <property type="entry name" value="Ankyrin_rpt-contain_sf"/>
</dbReference>
<dbReference type="InterPro" id="IPR055285">
    <property type="entry name" value="ANKRD13_C"/>
</dbReference>
<keyword evidence="10" id="KW-0539">Nucleus</keyword>
<dbReference type="InterPro" id="IPR006140">
    <property type="entry name" value="D-isomer_DH_NAD-bd"/>
</dbReference>
<dbReference type="GO" id="GO:0006357">
    <property type="term" value="P:regulation of transcription by RNA polymerase II"/>
    <property type="evidence" value="ECO:0007669"/>
    <property type="project" value="TreeGrafter"/>
</dbReference>
<comment type="function">
    <text evidence="11">Ubiquitin-binding protein that specifically recognizes and binds 'Lys-63'-linked ubiquitin. Does not bind 'Lys-48'-linked ubiquitin. Positively regulates the internalization of ligand-activated EGFR by binding to the Ub moiety of ubiquitinated EGFR at the cell membrane.</text>
</comment>
<dbReference type="Gene3D" id="3.40.50.720">
    <property type="entry name" value="NAD(P)-binding Rossmann-like Domain"/>
    <property type="match status" value="2"/>
</dbReference>
<evidence type="ECO:0000313" key="19">
    <source>
        <dbReference type="Proteomes" id="UP000593565"/>
    </source>
</evidence>
<keyword evidence="5" id="KW-1003">Cell membrane</keyword>
<evidence type="ECO:0000259" key="16">
    <source>
        <dbReference type="Pfam" id="PF02826"/>
    </source>
</evidence>
<evidence type="ECO:0000313" key="18">
    <source>
        <dbReference type="EMBL" id="KAF4094222.1"/>
    </source>
</evidence>
<dbReference type="GO" id="GO:0005886">
    <property type="term" value="C:plasma membrane"/>
    <property type="evidence" value="ECO:0007669"/>
    <property type="project" value="UniProtKB-SubCell"/>
</dbReference>
<feature type="compositionally biased region" description="Polar residues" evidence="14">
    <location>
        <begin position="592"/>
        <end position="604"/>
    </location>
</feature>
<dbReference type="InterPro" id="IPR051638">
    <property type="entry name" value="CTBP_dehydrogenase"/>
</dbReference>
<comment type="caution">
    <text evidence="18">The sequence shown here is derived from an EMBL/GenBank/DDBJ whole genome shotgun (WGS) entry which is preliminary data.</text>
</comment>
<dbReference type="PROSITE" id="PS00065">
    <property type="entry name" value="D_2_HYDROXYACID_DH_1"/>
    <property type="match status" value="1"/>
</dbReference>
<feature type="domain" description="Ankyrin repeat" evidence="17">
    <location>
        <begin position="186"/>
        <end position="502"/>
    </location>
</feature>
<evidence type="ECO:0000256" key="14">
    <source>
        <dbReference type="SAM" id="MobiDB-lite"/>
    </source>
</evidence>
<feature type="domain" description="D-isomer specific 2-hydroxyacid dehydrogenase NAD-binding" evidence="16">
    <location>
        <begin position="871"/>
        <end position="1054"/>
    </location>
</feature>
<feature type="region of interest" description="Disordered" evidence="14">
    <location>
        <begin position="1148"/>
        <end position="1179"/>
    </location>
</feature>
<accession>A0A7J6BH71</accession>
<dbReference type="GO" id="GO:0003714">
    <property type="term" value="F:transcription corepressor activity"/>
    <property type="evidence" value="ECO:0007669"/>
    <property type="project" value="InterPro"/>
</dbReference>
<comment type="subcellular location">
    <subcellularLocation>
        <location evidence="3">Cell membrane</location>
    </subcellularLocation>
    <subcellularLocation>
        <location evidence="2">Endosome</location>
    </subcellularLocation>
    <subcellularLocation>
        <location evidence="1">Nucleus</location>
    </subcellularLocation>
</comment>
<protein>
    <recommendedName>
        <fullName evidence="20">Ankyrin repeat domain-containing protein 13D</fullName>
    </recommendedName>
</protein>
<dbReference type="CDD" id="cd05299">
    <property type="entry name" value="CtBP_dh"/>
    <property type="match status" value="1"/>
</dbReference>
<keyword evidence="12" id="KW-0040">ANK repeat</keyword>
<evidence type="ECO:0000259" key="17">
    <source>
        <dbReference type="Pfam" id="PF11904"/>
    </source>
</evidence>
<dbReference type="GO" id="GO:0005634">
    <property type="term" value="C:nucleus"/>
    <property type="evidence" value="ECO:0007669"/>
    <property type="project" value="UniProtKB-SubCell"/>
</dbReference>
<evidence type="ECO:0000256" key="10">
    <source>
        <dbReference type="ARBA" id="ARBA00023242"/>
    </source>
</evidence>
<keyword evidence="8" id="KW-0560">Oxidoreductase</keyword>
<dbReference type="InterPro" id="IPR003903">
    <property type="entry name" value="UIM_dom"/>
</dbReference>
<dbReference type="AlphaFoldDB" id="A0A7J6BH71"/>
<evidence type="ECO:0008006" key="20">
    <source>
        <dbReference type="Google" id="ProtNLM"/>
    </source>
</evidence>
<feature type="coiled-coil region" evidence="13">
    <location>
        <begin position="629"/>
        <end position="656"/>
    </location>
</feature>
<dbReference type="SUPFAM" id="SSF52283">
    <property type="entry name" value="Formate/glycerate dehydrogenase catalytic domain-like"/>
    <property type="match status" value="1"/>
</dbReference>
<keyword evidence="6" id="KW-0677">Repeat</keyword>
<feature type="repeat" description="ANK" evidence="12">
    <location>
        <begin position="70"/>
        <end position="102"/>
    </location>
</feature>
<dbReference type="SMART" id="SM00248">
    <property type="entry name" value="ANK"/>
    <property type="match status" value="2"/>
</dbReference>
<evidence type="ECO:0000256" key="8">
    <source>
        <dbReference type="ARBA" id="ARBA00023002"/>
    </source>
</evidence>
<proteinExistence type="inferred from homology"/>
<comment type="similarity">
    <text evidence="4">Belongs to the D-isomer specific 2-hydroxyacid dehydrogenase family.</text>
</comment>
<dbReference type="GO" id="GO:0140297">
    <property type="term" value="F:DNA-binding transcription factor binding"/>
    <property type="evidence" value="ECO:0007669"/>
    <property type="project" value="TreeGrafter"/>
</dbReference>
<feature type="domain" description="D-isomer specific 2-hydroxyacid dehydrogenase catalytic" evidence="15">
    <location>
        <begin position="775"/>
        <end position="1089"/>
    </location>
</feature>
<evidence type="ECO:0000256" key="4">
    <source>
        <dbReference type="ARBA" id="ARBA00005854"/>
    </source>
</evidence>
<sequence length="1179" mass="130308">MQHNVFQTLDSAAQSTRRGKIGRNSIALLNNNLKMAQEAFPLHYLVWNNQYLELDRELKKKQDMESVDPRGRTPLELAVCLGHVESTRVLLRHNADPTSCTARGWTVLQEAVSTGDPELVQLVLQYRDFRRATERLAGIPELLSKLRQARDFYVEMKWEFTSWVPLVSKVCPSDVYRVWKSGSCLRVDTTLLGFEHMTWLKGRRSYIFKGGDGGAMVMEVDHEKQVVYTEPLSLSPRDAPSLLAAMLPSQENTAQRLISPIVSTHLNTRNIAFERNKSGIWGWRSEKTELVSGYEAKVYSASNVELVTRSRTEHLSDQDKSRCKGSRTPLQSFLGIAEQHVSNNGSQVSQCASPNNPTDITAEEYFDPEFNLNGRDIGRPIELTSKVQRFKATLWLSEAHPLSLAEQVTPIIDLMAISNAHFAKLRDFITLRLPPGFPVKIEIPIFHVLNARVTFSNLCGCDEPVSSVTVHSPQGATDPGQSPPLLHCEVDPSVFEPPADYTTLGPGRNEPLRDEDDNLLQFAIQQSLLDAGTESDQVTIWEALTNTRPVSSQPPLYEEDSQLERAIQESLSLSLAGGESGEAPTQSPPGSSPDQALNTPPSYNSLVGPRVTGAFAIATSFDEQLRLAMELSCREQEELDRKRREEEEELERIIQLSLTEKLPFIAGFDGGEAVDSGGRVVFRPVWPDRTRSLLLFRHGWENILERFLSCCGQNRTQFCIVGLVLVKNRQSMALMDKHKVKRQRLDRICEGIRPPILNGPMHPRPLVALLDGRDCTVEMPILKDVATVAFCDAQSTQEIHEKVLNEAVAALLYHTISLSRDDLDKFKGLRVIVRIGSGFDNVDVKAAAELGIAVCNVPAASVEETADTSMCLILNLYRRVTWMHQALREGTRASSVEQIREVAGGAARIRGETLGIIGLGRVGQAVALRAKAFGFGVIFYDPYLPEGVEKSLGLQRMATLQDLLIHSDCVSLHCSLNEHNHHLINDFTIKQMRQGAFLVNTARGGLVDEKALAQALKEGRIRGAALDVHETEPFSFSQGPLKDAPNLICTPHTSWYSEQASIEAREEAAREVRRAITGRIPDSLKNCVNKEYLMTASQWPSMETASVHSELNGAGYRFPAGLIGVTPGALPGAGAGVEGMVAGTLPLAHPLAPVSHPPHTPSPGQPTKAEADRDVPSDQ</sequence>
<name>A0A7J6BH71_AMEME</name>
<dbReference type="InterPro" id="IPR002110">
    <property type="entry name" value="Ankyrin_rpt"/>
</dbReference>
<evidence type="ECO:0000256" key="2">
    <source>
        <dbReference type="ARBA" id="ARBA00004177"/>
    </source>
</evidence>
<feature type="compositionally biased region" description="Basic and acidic residues" evidence="14">
    <location>
        <begin position="1169"/>
        <end position="1179"/>
    </location>
</feature>
<organism evidence="18 19">
    <name type="scientific">Ameiurus melas</name>
    <name type="common">Black bullhead</name>
    <name type="synonym">Silurus melas</name>
    <dbReference type="NCBI Taxonomy" id="219545"/>
    <lineage>
        <taxon>Eukaryota</taxon>
        <taxon>Metazoa</taxon>
        <taxon>Chordata</taxon>
        <taxon>Craniata</taxon>
        <taxon>Vertebrata</taxon>
        <taxon>Euteleostomi</taxon>
        <taxon>Actinopterygii</taxon>
        <taxon>Neopterygii</taxon>
        <taxon>Teleostei</taxon>
        <taxon>Ostariophysi</taxon>
        <taxon>Siluriformes</taxon>
        <taxon>Ictaluridae</taxon>
        <taxon>Ameiurus</taxon>
    </lineage>
</organism>
<dbReference type="PANTHER" id="PTHR46029">
    <property type="entry name" value="C-TERMINAL-BINDING PROTEIN"/>
    <property type="match status" value="1"/>
</dbReference>
<evidence type="ECO:0000256" key="9">
    <source>
        <dbReference type="ARBA" id="ARBA00023136"/>
    </source>
</evidence>
<feature type="region of interest" description="Disordered" evidence="14">
    <location>
        <begin position="576"/>
        <end position="604"/>
    </location>
</feature>
<dbReference type="EMBL" id="JAAGNN010000001">
    <property type="protein sequence ID" value="KAF4094222.1"/>
    <property type="molecule type" value="Genomic_DNA"/>
</dbReference>
<dbReference type="SMART" id="SM00726">
    <property type="entry name" value="UIM"/>
    <property type="match status" value="4"/>
</dbReference>
<dbReference type="GO" id="GO:0051287">
    <property type="term" value="F:NAD binding"/>
    <property type="evidence" value="ECO:0007669"/>
    <property type="project" value="InterPro"/>
</dbReference>
<dbReference type="FunFam" id="1.25.40.20:FF:000057">
    <property type="entry name" value="Ankyrin repeat domain-containing protein 13B"/>
    <property type="match status" value="1"/>
</dbReference>
<keyword evidence="19" id="KW-1185">Reference proteome</keyword>
<dbReference type="GO" id="GO:0005768">
    <property type="term" value="C:endosome"/>
    <property type="evidence" value="ECO:0007669"/>
    <property type="project" value="UniProtKB-SubCell"/>
</dbReference>
<dbReference type="GO" id="GO:0002091">
    <property type="term" value="P:negative regulation of receptor internalization"/>
    <property type="evidence" value="ECO:0007669"/>
    <property type="project" value="UniProtKB-ARBA"/>
</dbReference>
<dbReference type="PANTHER" id="PTHR46029:SF1">
    <property type="entry name" value="C-TERMINAL BINDING PROTEIN-LIKE"/>
    <property type="match status" value="1"/>
</dbReference>
<reference evidence="18 19" key="1">
    <citation type="submission" date="2020-02" db="EMBL/GenBank/DDBJ databases">
        <title>A chromosome-scale genome assembly of the black bullhead catfish (Ameiurus melas).</title>
        <authorList>
            <person name="Wen M."/>
            <person name="Zham M."/>
            <person name="Cabau C."/>
            <person name="Klopp C."/>
            <person name="Donnadieu C."/>
            <person name="Roques C."/>
            <person name="Bouchez O."/>
            <person name="Lampietro C."/>
            <person name="Jouanno E."/>
            <person name="Herpin A."/>
            <person name="Louis A."/>
            <person name="Berthelot C."/>
            <person name="Parey E."/>
            <person name="Roest-Crollius H."/>
            <person name="Braasch I."/>
            <person name="Postlethwait J."/>
            <person name="Robinson-Rechavi M."/>
            <person name="Echchiki A."/>
            <person name="Begum T."/>
            <person name="Montfort J."/>
            <person name="Schartl M."/>
            <person name="Bobe J."/>
            <person name="Guiguen Y."/>
        </authorList>
    </citation>
    <scope>NUCLEOTIDE SEQUENCE [LARGE SCALE GENOMIC DNA]</scope>
    <source>
        <strain evidence="18">M_S1</strain>
        <tissue evidence="18">Blood</tissue>
    </source>
</reference>
<dbReference type="GO" id="GO:0001221">
    <property type="term" value="F:transcription coregulator binding"/>
    <property type="evidence" value="ECO:0007669"/>
    <property type="project" value="TreeGrafter"/>
</dbReference>
<dbReference type="Pfam" id="PF02826">
    <property type="entry name" value="2-Hacid_dh_C"/>
    <property type="match status" value="1"/>
</dbReference>
<dbReference type="GO" id="GO:0016616">
    <property type="term" value="F:oxidoreductase activity, acting on the CH-OH group of donors, NAD or NADP as acceptor"/>
    <property type="evidence" value="ECO:0007669"/>
    <property type="project" value="InterPro"/>
</dbReference>
<evidence type="ECO:0000256" key="7">
    <source>
        <dbReference type="ARBA" id="ARBA00022753"/>
    </source>
</evidence>
<evidence type="ECO:0000256" key="1">
    <source>
        <dbReference type="ARBA" id="ARBA00004123"/>
    </source>
</evidence>
<dbReference type="Pfam" id="PF11904">
    <property type="entry name" value="ANKRD13_C"/>
    <property type="match status" value="1"/>
</dbReference>
<dbReference type="PROSITE" id="PS50088">
    <property type="entry name" value="ANK_REPEAT"/>
    <property type="match status" value="1"/>
</dbReference>
<evidence type="ECO:0000256" key="5">
    <source>
        <dbReference type="ARBA" id="ARBA00022475"/>
    </source>
</evidence>
<evidence type="ECO:0000256" key="6">
    <source>
        <dbReference type="ARBA" id="ARBA00022737"/>
    </source>
</evidence>
<dbReference type="Proteomes" id="UP000593565">
    <property type="component" value="Unassembled WGS sequence"/>
</dbReference>
<dbReference type="SUPFAM" id="SSF48403">
    <property type="entry name" value="Ankyrin repeat"/>
    <property type="match status" value="1"/>
</dbReference>